<dbReference type="AlphaFoldDB" id="A0A1I6U956"/>
<keyword evidence="2" id="KW-1185">Reference proteome</keyword>
<protein>
    <recommendedName>
        <fullName evidence="3">Gliding motility protein RemB</fullName>
    </recommendedName>
</protein>
<dbReference type="EMBL" id="FOZZ01000008">
    <property type="protein sequence ID" value="SFS97942.1"/>
    <property type="molecule type" value="Genomic_DNA"/>
</dbReference>
<organism evidence="1 2">
    <name type="scientific">Sphingobacterium wenxiniae</name>
    <dbReference type="NCBI Taxonomy" id="683125"/>
    <lineage>
        <taxon>Bacteria</taxon>
        <taxon>Pseudomonadati</taxon>
        <taxon>Bacteroidota</taxon>
        <taxon>Sphingobacteriia</taxon>
        <taxon>Sphingobacteriales</taxon>
        <taxon>Sphingobacteriaceae</taxon>
        <taxon>Sphingobacterium</taxon>
    </lineage>
</organism>
<evidence type="ECO:0000313" key="1">
    <source>
        <dbReference type="EMBL" id="SFS97942.1"/>
    </source>
</evidence>
<accession>A0A1I6U956</accession>
<evidence type="ECO:0000313" key="2">
    <source>
        <dbReference type="Proteomes" id="UP000198785"/>
    </source>
</evidence>
<reference evidence="1 2" key="1">
    <citation type="submission" date="2016-10" db="EMBL/GenBank/DDBJ databases">
        <authorList>
            <person name="de Groot N.N."/>
        </authorList>
    </citation>
    <scope>NUCLEOTIDE SEQUENCE [LARGE SCALE GENOMIC DNA]</scope>
    <source>
        <strain evidence="1 2">DSM 22789</strain>
    </source>
</reference>
<dbReference type="STRING" id="683125.SAMN05660206_10862"/>
<name>A0A1I6U956_9SPHI</name>
<dbReference type="RefSeq" id="WP_139227583.1">
    <property type="nucleotide sequence ID" value="NZ_FOZZ01000008.1"/>
</dbReference>
<sequence length="517" mass="59882">MKKQSETSISITWTCPLLTLISMLFGQLGMAQIHYQPYSYEHYQRQMRTVYADSLGHATVKPFISQNLDSRYDIQERDSSKNLFYRKLFQEHLIEVNKEDHKFYIDFMPDFVLGKETGTHSKNLWTNTRGAQAGLSVKDKFSLYVSFYENQARYASFIDSTARQIGNLPGQGFSKNINTGQYDWMNATANISYHFSDAFQASVAYDKIHVGEGYRSVLISDNPYNFTHARFSGTVGRWQYHSIWAYMNDLRNPRLADVNDPFTHRMGNGVKYGAFHYVEYLASNKLSVGLFHSLIWAERNAESQKANGGLGLNVKYRPWTRYIFYGQLYADDLGKFGFGSKTNHRTAFQLGGKTYDLFDVPNLSLTAEYNQAAPYTYQHPNNRINYTSNGEPLAHPRGANFREGLAILTYRWNRWEAYGQTMFARYGLDPDEDSNVGVDLFKEGMTNSSFRIGQGQLNKLFYNELRLSYVMNPKYNLRWELGLINRVNKNVAIAERTNTTIFTFGLRSSFRTWQREY</sequence>
<evidence type="ECO:0008006" key="3">
    <source>
        <dbReference type="Google" id="ProtNLM"/>
    </source>
</evidence>
<gene>
    <name evidence="1" type="ORF">SAMN05660206_10862</name>
</gene>
<dbReference type="OrthoDB" id="9808260at2"/>
<proteinExistence type="predicted"/>
<dbReference type="Proteomes" id="UP000198785">
    <property type="component" value="Unassembled WGS sequence"/>
</dbReference>